<proteinExistence type="predicted"/>
<evidence type="ECO:0000313" key="2">
    <source>
        <dbReference type="Proteomes" id="UP000800092"/>
    </source>
</evidence>
<evidence type="ECO:0000313" key="1">
    <source>
        <dbReference type="EMBL" id="KAF2234185.1"/>
    </source>
</evidence>
<sequence length="100" mass="11291">MFDFLQVLPPSNTTYSTSDKAPRIISSQSSAYTPPSAVTTVASRTVSHEYGVSMHEYPKPLPQARYGASICRWNLKMHGLLMVNGRWYLQASISIYHKMH</sequence>
<protein>
    <submittedName>
        <fullName evidence="1">Uncharacterized protein</fullName>
    </submittedName>
</protein>
<name>A0A6A6H824_VIRVR</name>
<gene>
    <name evidence="1" type="ORF">EV356DRAFT_502501</name>
</gene>
<dbReference type="Proteomes" id="UP000800092">
    <property type="component" value="Unassembled WGS sequence"/>
</dbReference>
<dbReference type="EMBL" id="ML991800">
    <property type="protein sequence ID" value="KAF2234185.1"/>
    <property type="molecule type" value="Genomic_DNA"/>
</dbReference>
<accession>A0A6A6H824</accession>
<keyword evidence="2" id="KW-1185">Reference proteome</keyword>
<organism evidence="1 2">
    <name type="scientific">Viridothelium virens</name>
    <name type="common">Speckled blister lichen</name>
    <name type="synonym">Trypethelium virens</name>
    <dbReference type="NCBI Taxonomy" id="1048519"/>
    <lineage>
        <taxon>Eukaryota</taxon>
        <taxon>Fungi</taxon>
        <taxon>Dikarya</taxon>
        <taxon>Ascomycota</taxon>
        <taxon>Pezizomycotina</taxon>
        <taxon>Dothideomycetes</taxon>
        <taxon>Dothideomycetes incertae sedis</taxon>
        <taxon>Trypetheliales</taxon>
        <taxon>Trypetheliaceae</taxon>
        <taxon>Viridothelium</taxon>
    </lineage>
</organism>
<dbReference type="AlphaFoldDB" id="A0A6A6H824"/>
<reference evidence="1" key="1">
    <citation type="journal article" date="2020" name="Stud. Mycol.">
        <title>101 Dothideomycetes genomes: a test case for predicting lifestyles and emergence of pathogens.</title>
        <authorList>
            <person name="Haridas S."/>
            <person name="Albert R."/>
            <person name="Binder M."/>
            <person name="Bloem J."/>
            <person name="Labutti K."/>
            <person name="Salamov A."/>
            <person name="Andreopoulos B."/>
            <person name="Baker S."/>
            <person name="Barry K."/>
            <person name="Bills G."/>
            <person name="Bluhm B."/>
            <person name="Cannon C."/>
            <person name="Castanera R."/>
            <person name="Culley D."/>
            <person name="Daum C."/>
            <person name="Ezra D."/>
            <person name="Gonzalez J."/>
            <person name="Henrissat B."/>
            <person name="Kuo A."/>
            <person name="Liang C."/>
            <person name="Lipzen A."/>
            <person name="Lutzoni F."/>
            <person name="Magnuson J."/>
            <person name="Mondo S."/>
            <person name="Nolan M."/>
            <person name="Ohm R."/>
            <person name="Pangilinan J."/>
            <person name="Park H.-J."/>
            <person name="Ramirez L."/>
            <person name="Alfaro M."/>
            <person name="Sun H."/>
            <person name="Tritt A."/>
            <person name="Yoshinaga Y."/>
            <person name="Zwiers L.-H."/>
            <person name="Turgeon B."/>
            <person name="Goodwin S."/>
            <person name="Spatafora J."/>
            <person name="Crous P."/>
            <person name="Grigoriev I."/>
        </authorList>
    </citation>
    <scope>NUCLEOTIDE SEQUENCE</scope>
    <source>
        <strain evidence="1">Tuck. ex Michener</strain>
    </source>
</reference>